<feature type="transmembrane region" description="Helical" evidence="7">
    <location>
        <begin position="93"/>
        <end position="116"/>
    </location>
</feature>
<accession>A0ABV7VA60</accession>
<name>A0ABV7VA60_9PROT</name>
<reference evidence="9" key="1">
    <citation type="journal article" date="2019" name="Int. J. Syst. Evol. Microbiol.">
        <title>The Global Catalogue of Microorganisms (GCM) 10K type strain sequencing project: providing services to taxonomists for standard genome sequencing and annotation.</title>
        <authorList>
            <consortium name="The Broad Institute Genomics Platform"/>
            <consortium name="The Broad Institute Genome Sequencing Center for Infectious Disease"/>
            <person name="Wu L."/>
            <person name="Ma J."/>
        </authorList>
    </citation>
    <scope>NUCLEOTIDE SEQUENCE [LARGE SCALE GENOMIC DNA]</scope>
    <source>
        <strain evidence="9">KCTC 42182</strain>
    </source>
</reference>
<keyword evidence="6 7" id="KW-0472">Membrane</keyword>
<feature type="transmembrane region" description="Helical" evidence="7">
    <location>
        <begin position="187"/>
        <end position="209"/>
    </location>
</feature>
<organism evidence="8 9">
    <name type="scientific">Ferrovibrio xuzhouensis</name>
    <dbReference type="NCBI Taxonomy" id="1576914"/>
    <lineage>
        <taxon>Bacteria</taxon>
        <taxon>Pseudomonadati</taxon>
        <taxon>Pseudomonadota</taxon>
        <taxon>Alphaproteobacteria</taxon>
        <taxon>Rhodospirillales</taxon>
        <taxon>Rhodospirillaceae</taxon>
        <taxon>Ferrovibrio</taxon>
    </lineage>
</organism>
<feature type="transmembrane region" description="Helical" evidence="7">
    <location>
        <begin position="335"/>
        <end position="359"/>
    </location>
</feature>
<dbReference type="PANTHER" id="PTHR30250">
    <property type="entry name" value="PST FAMILY PREDICTED COLANIC ACID TRANSPORTER"/>
    <property type="match status" value="1"/>
</dbReference>
<keyword evidence="9" id="KW-1185">Reference proteome</keyword>
<feature type="transmembrane region" description="Helical" evidence="7">
    <location>
        <begin position="371"/>
        <end position="389"/>
    </location>
</feature>
<keyword evidence="4 7" id="KW-0812">Transmembrane</keyword>
<gene>
    <name evidence="8" type="ORF">ACFOOQ_00350</name>
</gene>
<evidence type="ECO:0000256" key="1">
    <source>
        <dbReference type="ARBA" id="ARBA00004651"/>
    </source>
</evidence>
<evidence type="ECO:0000313" key="8">
    <source>
        <dbReference type="EMBL" id="MFC3673973.1"/>
    </source>
</evidence>
<protein>
    <submittedName>
        <fullName evidence="8">Lipopolysaccharide biosynthesis protein</fullName>
    </submittedName>
</protein>
<evidence type="ECO:0000256" key="5">
    <source>
        <dbReference type="ARBA" id="ARBA00022989"/>
    </source>
</evidence>
<dbReference type="PANTHER" id="PTHR30250:SF10">
    <property type="entry name" value="LIPOPOLYSACCHARIDE BIOSYNTHESIS PROTEIN WZXC"/>
    <property type="match status" value="1"/>
</dbReference>
<feature type="transmembrane region" description="Helical" evidence="7">
    <location>
        <begin position="458"/>
        <end position="479"/>
    </location>
</feature>
<dbReference type="InterPro" id="IPR050833">
    <property type="entry name" value="Poly_Biosynth_Transport"/>
</dbReference>
<feature type="transmembrane region" description="Helical" evidence="7">
    <location>
        <begin position="221"/>
        <end position="241"/>
    </location>
</feature>
<feature type="transmembrane region" description="Helical" evidence="7">
    <location>
        <begin position="305"/>
        <end position="329"/>
    </location>
</feature>
<evidence type="ECO:0000256" key="2">
    <source>
        <dbReference type="ARBA" id="ARBA00007430"/>
    </source>
</evidence>
<feature type="transmembrane region" description="Helical" evidence="7">
    <location>
        <begin position="128"/>
        <end position="148"/>
    </location>
</feature>
<evidence type="ECO:0000256" key="3">
    <source>
        <dbReference type="ARBA" id="ARBA00022475"/>
    </source>
</evidence>
<evidence type="ECO:0000313" key="9">
    <source>
        <dbReference type="Proteomes" id="UP001595711"/>
    </source>
</evidence>
<comment type="similarity">
    <text evidence="2">Belongs to the polysaccharide synthase family.</text>
</comment>
<evidence type="ECO:0000256" key="4">
    <source>
        <dbReference type="ARBA" id="ARBA00022692"/>
    </source>
</evidence>
<sequence>MSATADGLDTSHLQRDLGRRSLRGGTIAFASQLVRFAAQFAATALLARLLTPETFGLVAMAGSIAIILDMVKEFGLSAATIQREEISQAQVSTLFWINIAISLGIAAALMLVAPLLAAFYGQPELTGITRWLAAGFIASGATVQHWALLRRQMRFGTIALLETSAELTAAAIAIALAWHGAGYWALVVQRLLAAALMLIGSWLLCAWRPGFAVTTAGLRDMLGFGASVTGFGLISVAARSVDQILIGWLWGPVTLGLYERAAKLLLVPVNNLNAPLYAVAMPALSRLQDQPIRYRNGFLLVFEKFAMVTMPVAAGAIATADWIVVLLFGPHWAAAAVYVACFAAAAAVLPVTLAAALLYQTQNRSGEMLRAGLADAVLVVGAIAAGLPFGATGVAVAYAVAGPLLRLPAAFWLAGRKGPVSTADLFAGIVPAAAAAVATPVAIWWLRQTTAFSGLGAFAGLMVAMAVGLIVTATVYLALPRSRRALTTAWQLMRSHAVAGATGPG</sequence>
<feature type="transmembrane region" description="Helical" evidence="7">
    <location>
        <begin position="425"/>
        <end position="446"/>
    </location>
</feature>
<dbReference type="RefSeq" id="WP_379720063.1">
    <property type="nucleotide sequence ID" value="NZ_JBHRYJ010000001.1"/>
</dbReference>
<dbReference type="Pfam" id="PF13440">
    <property type="entry name" value="Polysacc_synt_3"/>
    <property type="match status" value="1"/>
</dbReference>
<dbReference type="EMBL" id="JBHRYJ010000001">
    <property type="protein sequence ID" value="MFC3673973.1"/>
    <property type="molecule type" value="Genomic_DNA"/>
</dbReference>
<comment type="caution">
    <text evidence="8">The sequence shown here is derived from an EMBL/GenBank/DDBJ whole genome shotgun (WGS) entry which is preliminary data.</text>
</comment>
<evidence type="ECO:0000256" key="7">
    <source>
        <dbReference type="SAM" id="Phobius"/>
    </source>
</evidence>
<keyword evidence="5 7" id="KW-1133">Transmembrane helix</keyword>
<evidence type="ECO:0000256" key="6">
    <source>
        <dbReference type="ARBA" id="ARBA00023136"/>
    </source>
</evidence>
<feature type="transmembrane region" description="Helical" evidence="7">
    <location>
        <begin position="160"/>
        <end position="181"/>
    </location>
</feature>
<keyword evidence="3" id="KW-1003">Cell membrane</keyword>
<comment type="subcellular location">
    <subcellularLocation>
        <location evidence="1">Cell membrane</location>
        <topology evidence="1">Multi-pass membrane protein</topology>
    </subcellularLocation>
</comment>
<proteinExistence type="inferred from homology"/>
<dbReference type="CDD" id="cd13127">
    <property type="entry name" value="MATE_tuaB_like"/>
    <property type="match status" value="1"/>
</dbReference>
<dbReference type="Proteomes" id="UP001595711">
    <property type="component" value="Unassembled WGS sequence"/>
</dbReference>